<dbReference type="GO" id="GO:0000162">
    <property type="term" value="P:L-tryptophan biosynthetic process"/>
    <property type="evidence" value="ECO:0007669"/>
    <property type="project" value="TreeGrafter"/>
</dbReference>
<dbReference type="PRINTS" id="PR00095">
    <property type="entry name" value="ANTSNTHASEI"/>
</dbReference>
<dbReference type="InterPro" id="IPR015890">
    <property type="entry name" value="Chorismate_C"/>
</dbReference>
<dbReference type="EC" id="4.1.3.27" evidence="1"/>
<organism evidence="5">
    <name type="scientific">marine sediment metagenome</name>
    <dbReference type="NCBI Taxonomy" id="412755"/>
    <lineage>
        <taxon>unclassified sequences</taxon>
        <taxon>metagenomes</taxon>
        <taxon>ecological metagenomes</taxon>
    </lineage>
</organism>
<comment type="catalytic activity">
    <reaction evidence="3">
        <text>chorismate + L-glutamine = anthranilate + pyruvate + L-glutamate + H(+)</text>
        <dbReference type="Rhea" id="RHEA:21732"/>
        <dbReference type="ChEBI" id="CHEBI:15361"/>
        <dbReference type="ChEBI" id="CHEBI:15378"/>
        <dbReference type="ChEBI" id="CHEBI:16567"/>
        <dbReference type="ChEBI" id="CHEBI:29748"/>
        <dbReference type="ChEBI" id="CHEBI:29985"/>
        <dbReference type="ChEBI" id="CHEBI:58359"/>
        <dbReference type="EC" id="4.1.3.27"/>
    </reaction>
</comment>
<evidence type="ECO:0000256" key="2">
    <source>
        <dbReference type="ARBA" id="ARBA00023239"/>
    </source>
</evidence>
<feature type="non-terminal residue" evidence="5">
    <location>
        <position position="1"/>
    </location>
</feature>
<dbReference type="GO" id="GO:0004049">
    <property type="term" value="F:anthranilate synthase activity"/>
    <property type="evidence" value="ECO:0007669"/>
    <property type="project" value="UniProtKB-EC"/>
</dbReference>
<evidence type="ECO:0000313" key="5">
    <source>
        <dbReference type="EMBL" id="GAH64844.1"/>
    </source>
</evidence>
<sequence length="264" mass="29526">QHIIDGDILQVVLSRTIMEPCPDEPLDVYKRLRALNPSPYMFYLNTANTILMGSSPELNLRVSGTETRNVEIRPIAGTKPRGRVGKTIDIDTDFRYEAELKLDRKELTEHIMLVDLARNDIAHVAEPGSRIVTELLTVEKYASVQHLVSNVKGTLAAELDALSAYLATMNMGTLTGAPKIEAMKLIRLFEKTKRGYYGGAVMYLTVDGQFDSCITIRSLQVRDHIAFVRVGAGVVHDSVPKTEFEETEHKARSCLRAIRGRIRT</sequence>
<dbReference type="Gene3D" id="3.60.120.10">
    <property type="entry name" value="Anthranilate synthase"/>
    <property type="match status" value="1"/>
</dbReference>
<evidence type="ECO:0000256" key="1">
    <source>
        <dbReference type="ARBA" id="ARBA00012266"/>
    </source>
</evidence>
<name>X1IFF0_9ZZZZ</name>
<dbReference type="InterPro" id="IPR019999">
    <property type="entry name" value="Anth_synth_I-like"/>
</dbReference>
<proteinExistence type="predicted"/>
<accession>X1IFF0</accession>
<reference evidence="5" key="1">
    <citation type="journal article" date="2014" name="Front. Microbiol.">
        <title>High frequency of phylogenetically diverse reductive dehalogenase-homologous genes in deep subseafloor sedimentary metagenomes.</title>
        <authorList>
            <person name="Kawai M."/>
            <person name="Futagami T."/>
            <person name="Toyoda A."/>
            <person name="Takaki Y."/>
            <person name="Nishi S."/>
            <person name="Hori S."/>
            <person name="Arai W."/>
            <person name="Tsubouchi T."/>
            <person name="Morono Y."/>
            <person name="Uchiyama I."/>
            <person name="Ito T."/>
            <person name="Fujiyama A."/>
            <person name="Inagaki F."/>
            <person name="Takami H."/>
        </authorList>
    </citation>
    <scope>NUCLEOTIDE SEQUENCE</scope>
    <source>
        <strain evidence="5">Expedition CK06-06</strain>
    </source>
</reference>
<dbReference type="SUPFAM" id="SSF56322">
    <property type="entry name" value="ADC synthase"/>
    <property type="match status" value="1"/>
</dbReference>
<evidence type="ECO:0000259" key="4">
    <source>
        <dbReference type="Pfam" id="PF00425"/>
    </source>
</evidence>
<dbReference type="EMBL" id="BARU01030578">
    <property type="protein sequence ID" value="GAH64844.1"/>
    <property type="molecule type" value="Genomic_DNA"/>
</dbReference>
<dbReference type="PANTHER" id="PTHR11236:SF49">
    <property type="entry name" value="ANTHRANILATE SYNTHASE COMPONENT 1"/>
    <property type="match status" value="1"/>
</dbReference>
<evidence type="ECO:0000256" key="3">
    <source>
        <dbReference type="ARBA" id="ARBA00047683"/>
    </source>
</evidence>
<comment type="caution">
    <text evidence="5">The sequence shown here is derived from an EMBL/GenBank/DDBJ whole genome shotgun (WGS) entry which is preliminary data.</text>
</comment>
<gene>
    <name evidence="5" type="ORF">S03H2_48498</name>
</gene>
<protein>
    <recommendedName>
        <fullName evidence="1">anthranilate synthase</fullName>
        <ecNumber evidence="1">4.1.3.27</ecNumber>
    </recommendedName>
</protein>
<keyword evidence="2" id="KW-0456">Lyase</keyword>
<dbReference type="InterPro" id="IPR005801">
    <property type="entry name" value="ADC_synthase"/>
</dbReference>
<feature type="domain" description="Chorismate-utilising enzyme C-terminal" evidence="4">
    <location>
        <begin position="1"/>
        <end position="250"/>
    </location>
</feature>
<dbReference type="AlphaFoldDB" id="X1IFF0"/>
<dbReference type="PANTHER" id="PTHR11236">
    <property type="entry name" value="AMINOBENZOATE/ANTHRANILATE SYNTHASE"/>
    <property type="match status" value="1"/>
</dbReference>
<dbReference type="Pfam" id="PF00425">
    <property type="entry name" value="Chorismate_bind"/>
    <property type="match status" value="1"/>
</dbReference>
<feature type="non-terminal residue" evidence="5">
    <location>
        <position position="264"/>
    </location>
</feature>